<evidence type="ECO:0000313" key="1">
    <source>
        <dbReference type="EMBL" id="KAF0921827.1"/>
    </source>
</evidence>
<dbReference type="AlphaFoldDB" id="A0A6G1EAR2"/>
<accession>A0A6G1EAR2</accession>
<comment type="caution">
    <text evidence="1">The sequence shown here is derived from an EMBL/GenBank/DDBJ whole genome shotgun (WGS) entry which is preliminary data.</text>
</comment>
<dbReference type="Proteomes" id="UP000479710">
    <property type="component" value="Unassembled WGS sequence"/>
</dbReference>
<reference evidence="1 2" key="1">
    <citation type="submission" date="2019-11" db="EMBL/GenBank/DDBJ databases">
        <title>Whole genome sequence of Oryza granulata.</title>
        <authorList>
            <person name="Li W."/>
        </authorList>
    </citation>
    <scope>NUCLEOTIDE SEQUENCE [LARGE SCALE GENOMIC DNA]</scope>
    <source>
        <strain evidence="2">cv. Menghai</strain>
        <tissue evidence="1">Leaf</tissue>
    </source>
</reference>
<evidence type="ECO:0000313" key="2">
    <source>
        <dbReference type="Proteomes" id="UP000479710"/>
    </source>
</evidence>
<protein>
    <submittedName>
        <fullName evidence="1">Uncharacterized protein</fullName>
    </submittedName>
</protein>
<keyword evidence="2" id="KW-1185">Reference proteome</keyword>
<dbReference type="EMBL" id="SPHZ02000004">
    <property type="protein sequence ID" value="KAF0921827.1"/>
    <property type="molecule type" value="Genomic_DNA"/>
</dbReference>
<organism evidence="1 2">
    <name type="scientific">Oryza meyeriana var. granulata</name>
    <dbReference type="NCBI Taxonomy" id="110450"/>
    <lineage>
        <taxon>Eukaryota</taxon>
        <taxon>Viridiplantae</taxon>
        <taxon>Streptophyta</taxon>
        <taxon>Embryophyta</taxon>
        <taxon>Tracheophyta</taxon>
        <taxon>Spermatophyta</taxon>
        <taxon>Magnoliopsida</taxon>
        <taxon>Liliopsida</taxon>
        <taxon>Poales</taxon>
        <taxon>Poaceae</taxon>
        <taxon>BOP clade</taxon>
        <taxon>Oryzoideae</taxon>
        <taxon>Oryzeae</taxon>
        <taxon>Oryzinae</taxon>
        <taxon>Oryza</taxon>
        <taxon>Oryza meyeriana</taxon>
    </lineage>
</organism>
<proteinExistence type="predicted"/>
<name>A0A6G1EAR2_9ORYZ</name>
<sequence>MEVDDATEWIEVMGLDGVGGSDLRKTVAQQRVDLHPALMATRSNLDLPWRAAMEVDDATEWIEVMGLDGVGGSNLRKMVASCTAASGREGNLTEGYQWLRPRNESRHESAMVEDTFCMSETGTIWIIISTRMILDRWI</sequence>
<gene>
    <name evidence="1" type="ORF">E2562_020120</name>
</gene>